<organism evidence="2 3">
    <name type="scientific">Bowmanella yangjiangensis</name>
    <dbReference type="NCBI Taxonomy" id="2811230"/>
    <lineage>
        <taxon>Bacteria</taxon>
        <taxon>Pseudomonadati</taxon>
        <taxon>Pseudomonadota</taxon>
        <taxon>Gammaproteobacteria</taxon>
        <taxon>Alteromonadales</taxon>
        <taxon>Alteromonadaceae</taxon>
        <taxon>Bowmanella</taxon>
    </lineage>
</organism>
<sequence>GRLCPSPESPGSAALFVERRALIKLCRQQCSACAKSPEPLLSGVSEQGGGPPHGAGALFQRRMR</sequence>
<proteinExistence type="predicted"/>
<comment type="caution">
    <text evidence="2">The sequence shown here is derived from an EMBL/GenBank/DDBJ whole genome shotgun (WGS) entry which is preliminary data.</text>
</comment>
<name>A0ABS3D1D5_9ALTE</name>
<feature type="region of interest" description="Disordered" evidence="1">
    <location>
        <begin position="41"/>
        <end position="64"/>
    </location>
</feature>
<dbReference type="EMBL" id="JAFKCS010000460">
    <property type="protein sequence ID" value="MBN7823175.1"/>
    <property type="molecule type" value="Genomic_DNA"/>
</dbReference>
<accession>A0ABS3D1D5</accession>
<dbReference type="Proteomes" id="UP000663992">
    <property type="component" value="Unassembled WGS sequence"/>
</dbReference>
<feature type="non-terminal residue" evidence="2">
    <location>
        <position position="1"/>
    </location>
</feature>
<reference evidence="2 3" key="1">
    <citation type="submission" date="2021-03" db="EMBL/GenBank/DDBJ databases">
        <title>novel species isolated from a fishpond in China.</title>
        <authorList>
            <person name="Lu H."/>
            <person name="Cai Z."/>
        </authorList>
    </citation>
    <scope>NUCLEOTIDE SEQUENCE [LARGE SCALE GENOMIC DNA]</scope>
    <source>
        <strain evidence="2 3">Y57</strain>
    </source>
</reference>
<dbReference type="RefSeq" id="WP_206596953.1">
    <property type="nucleotide sequence ID" value="NZ_JAFKCS010000460.1"/>
</dbReference>
<gene>
    <name evidence="2" type="ORF">J0A65_25145</name>
</gene>
<evidence type="ECO:0000256" key="1">
    <source>
        <dbReference type="SAM" id="MobiDB-lite"/>
    </source>
</evidence>
<keyword evidence="3" id="KW-1185">Reference proteome</keyword>
<protein>
    <submittedName>
        <fullName evidence="2">Uncharacterized protein</fullName>
    </submittedName>
</protein>
<evidence type="ECO:0000313" key="2">
    <source>
        <dbReference type="EMBL" id="MBN7823175.1"/>
    </source>
</evidence>
<evidence type="ECO:0000313" key="3">
    <source>
        <dbReference type="Proteomes" id="UP000663992"/>
    </source>
</evidence>